<evidence type="ECO:0008006" key="3">
    <source>
        <dbReference type="Google" id="ProtNLM"/>
    </source>
</evidence>
<dbReference type="Proteomes" id="UP000077275">
    <property type="component" value="Unassembled WGS sequence"/>
</dbReference>
<dbReference type="PATRIC" id="fig|47311.3.peg.601"/>
<evidence type="ECO:0000313" key="1">
    <source>
        <dbReference type="EMBL" id="KZX16802.1"/>
    </source>
</evidence>
<proteinExistence type="predicted"/>
<protein>
    <recommendedName>
        <fullName evidence="3">IS1 family transposase</fullName>
    </recommendedName>
</protein>
<evidence type="ECO:0000313" key="2">
    <source>
        <dbReference type="Proteomes" id="UP000077275"/>
    </source>
</evidence>
<name>A0A166EM25_9EURY</name>
<accession>A0A166EM25</accession>
<comment type="caution">
    <text evidence="1">The sequence shown here is derived from an EMBL/GenBank/DDBJ whole genome shotgun (WGS) entry which is preliminary data.</text>
</comment>
<organism evidence="1 2">
    <name type="scientific">Methanobrevibacter cuticularis</name>
    <dbReference type="NCBI Taxonomy" id="47311"/>
    <lineage>
        <taxon>Archaea</taxon>
        <taxon>Methanobacteriati</taxon>
        <taxon>Methanobacteriota</taxon>
        <taxon>Methanomada group</taxon>
        <taxon>Methanobacteria</taxon>
        <taxon>Methanobacteriales</taxon>
        <taxon>Methanobacteriaceae</taxon>
        <taxon>Methanobrevibacter</taxon>
    </lineage>
</organism>
<dbReference type="OrthoDB" id="133072at2157"/>
<gene>
    <name evidence="1" type="ORF">MBCUT_05210</name>
</gene>
<keyword evidence="2" id="KW-1185">Reference proteome</keyword>
<sequence>MGKRGPKPKFTNVPCPNKRCEDYGKINNENVIGNGTYMTKNGKVHQFHCKTCNKSFTSNSNTILHDLRTDENIMFLALKMILKGTTLRGTAEILEVKLDTVRRWLSIAADHSEKVNKVLMKDLNVDKVELDELWTFVKKKRFRKWAANQKKKDGSG</sequence>
<dbReference type="STRING" id="47311.MBCUT_05210"/>
<dbReference type="RefSeq" id="WP_067258622.1">
    <property type="nucleotide sequence ID" value="NZ_LWMW01000086.1"/>
</dbReference>
<dbReference type="EMBL" id="LWMW01000086">
    <property type="protein sequence ID" value="KZX16802.1"/>
    <property type="molecule type" value="Genomic_DNA"/>
</dbReference>
<dbReference type="AlphaFoldDB" id="A0A166EM25"/>
<reference evidence="1 2" key="1">
    <citation type="submission" date="2016-04" db="EMBL/GenBank/DDBJ databases">
        <title>Genome sequence of Methanobrevibacter cuticularis DSM 11139.</title>
        <authorList>
            <person name="Poehlein A."/>
            <person name="Seedorf H."/>
            <person name="Daniel R."/>
        </authorList>
    </citation>
    <scope>NUCLEOTIDE SEQUENCE [LARGE SCALE GENOMIC DNA]</scope>
    <source>
        <strain evidence="1 2">DSM 11139</strain>
    </source>
</reference>